<dbReference type="PANTHER" id="PTHR45632">
    <property type="entry name" value="LD33804P"/>
    <property type="match status" value="1"/>
</dbReference>
<sequence>MSVSDTPHYPPELESVSHPVQKDCLGLPVHAQRTPSWHPSPDEDPRLLSFPLGEPGSRPLVPGNLPFPALSLEEEEEEEEDEDAAEPEWLRSEEHPSQFFAEAQRLREQRLLLDEEVSVAGRVYGVHRVILAAISSLFRDRLLGGGGPRPPFSLEVSPGGWEAVLTFAYEGVLGPAPQGDVLAAAEALEAPRVKAAAQRTCERAGNVKKPSQAEELRENLRGIELLYREGVGCDLKLEAGGCQLWVHRAALACGSEFFGAMLLSGMRESQGTEVSLRTISTQDLRLLVSFAYSGVVRARWPGLLRAAQAALQYQSSSCLDLCQKGLARGLSPARCLALFPMAEAPGLERLWSKARHYLLTHLPAVALCPAFPSLPAACLAELLGSDELHVQEEFEAFVAARCWLAANPETQESEAKALLRCVRFGRMSTRELRRVRAAGLLPPLTPDLLHQLMVEADVPGQERRREPDRALVVIGGDGLRPDMALRQPSQAVWWARAFRCGVGLVRTVEWGQLPALPAPGRFRHGAASLAGSELYVCGGQDFYSHSNTLASTLRWEPSQEDWEEMAPLSQARSLFPLVALDGKLYALGGRHNVALCSVVFSFMPAHAFPAPSFAHAGAILEGQLYVSGGCGGIGQYLASLMHYDPKLEKPGTFLSPMGVPRAGHVMAALGGRLYVAGGLGETGDLLSFEAYELRTDSWTHLAPLPSPHVGAASAVLQGELLVLGGYSHRTYALSHLIHAYCPGLGRWLCLGTLPRPRAEMPACILTLPTVQHIALVPTPHQTKPAG</sequence>
<evidence type="ECO:0000259" key="4">
    <source>
        <dbReference type="PROSITE" id="PS50097"/>
    </source>
</evidence>
<dbReference type="AlphaFoldDB" id="G1RIV1"/>
<evidence type="ECO:0000256" key="3">
    <source>
        <dbReference type="SAM" id="MobiDB-lite"/>
    </source>
</evidence>
<reference evidence="5" key="3">
    <citation type="submission" date="2025-09" db="UniProtKB">
        <authorList>
            <consortium name="Ensembl"/>
        </authorList>
    </citation>
    <scope>IDENTIFICATION</scope>
</reference>
<reference evidence="5" key="2">
    <citation type="submission" date="2025-08" db="UniProtKB">
        <authorList>
            <consortium name="Ensembl"/>
        </authorList>
    </citation>
    <scope>IDENTIFICATION</scope>
</reference>
<dbReference type="InterPro" id="IPR011333">
    <property type="entry name" value="SKP1/BTB/POZ_sf"/>
</dbReference>
<dbReference type="STRING" id="61853.ENSNLEP00000013157"/>
<dbReference type="EMBL" id="ADFV01127222">
    <property type="status" value="NOT_ANNOTATED_CDS"/>
    <property type="molecule type" value="Genomic_DNA"/>
</dbReference>
<keyword evidence="6" id="KW-1185">Reference proteome</keyword>
<dbReference type="InterPro" id="IPR011705">
    <property type="entry name" value="BACK"/>
</dbReference>
<dbReference type="SMART" id="SM00612">
    <property type="entry name" value="Kelch"/>
    <property type="match status" value="4"/>
</dbReference>
<dbReference type="SMART" id="SM00225">
    <property type="entry name" value="BTB"/>
    <property type="match status" value="2"/>
</dbReference>
<evidence type="ECO:0000313" key="6">
    <source>
        <dbReference type="Proteomes" id="UP000001073"/>
    </source>
</evidence>
<evidence type="ECO:0000256" key="1">
    <source>
        <dbReference type="ARBA" id="ARBA00022441"/>
    </source>
</evidence>
<organism evidence="5 6">
    <name type="scientific">Nomascus leucogenys</name>
    <name type="common">Northern white-cheeked gibbon</name>
    <name type="synonym">Hylobates leucogenys</name>
    <dbReference type="NCBI Taxonomy" id="61853"/>
    <lineage>
        <taxon>Eukaryota</taxon>
        <taxon>Metazoa</taxon>
        <taxon>Chordata</taxon>
        <taxon>Craniata</taxon>
        <taxon>Vertebrata</taxon>
        <taxon>Euteleostomi</taxon>
        <taxon>Mammalia</taxon>
        <taxon>Eutheria</taxon>
        <taxon>Euarchontoglires</taxon>
        <taxon>Primates</taxon>
        <taxon>Haplorrhini</taxon>
        <taxon>Catarrhini</taxon>
        <taxon>Hylobatidae</taxon>
        <taxon>Nomascus</taxon>
    </lineage>
</organism>
<proteinExistence type="predicted"/>
<dbReference type="InterPro" id="IPR000210">
    <property type="entry name" value="BTB/POZ_dom"/>
</dbReference>
<dbReference type="PANTHER" id="PTHR45632:SF14">
    <property type="entry name" value="KELCH-LIKE PROTEIN 33"/>
    <property type="match status" value="1"/>
</dbReference>
<dbReference type="InParanoid" id="G1RIV1"/>
<dbReference type="InterPro" id="IPR006652">
    <property type="entry name" value="Kelch_1"/>
</dbReference>
<dbReference type="Pfam" id="PF07707">
    <property type="entry name" value="BACK"/>
    <property type="match status" value="1"/>
</dbReference>
<dbReference type="InterPro" id="IPR015915">
    <property type="entry name" value="Kelch-typ_b-propeller"/>
</dbReference>
<protein>
    <submittedName>
        <fullName evidence="5">Kelch like family member 33</fullName>
    </submittedName>
</protein>
<feature type="domain" description="BTB" evidence="4">
    <location>
        <begin position="113"/>
        <end position="177"/>
    </location>
</feature>
<dbReference type="SUPFAM" id="SSF117281">
    <property type="entry name" value="Kelch motif"/>
    <property type="match status" value="1"/>
</dbReference>
<feature type="compositionally biased region" description="Acidic residues" evidence="3">
    <location>
        <begin position="72"/>
        <end position="86"/>
    </location>
</feature>
<dbReference type="PROSITE" id="PS50097">
    <property type="entry name" value="BTB"/>
    <property type="match status" value="2"/>
</dbReference>
<feature type="region of interest" description="Disordered" evidence="3">
    <location>
        <begin position="1"/>
        <end position="92"/>
    </location>
</feature>
<dbReference type="Gene3D" id="3.30.710.10">
    <property type="entry name" value="Potassium Channel Kv1.1, Chain A"/>
    <property type="match status" value="2"/>
</dbReference>
<dbReference type="Gene3D" id="2.120.10.80">
    <property type="entry name" value="Kelch-type beta propeller"/>
    <property type="match status" value="1"/>
</dbReference>
<feature type="domain" description="BTB" evidence="4">
    <location>
        <begin position="233"/>
        <end position="300"/>
    </location>
</feature>
<gene>
    <name evidence="5" type="primary">KLHL33</name>
</gene>
<reference evidence="5 6" key="1">
    <citation type="submission" date="2012-10" db="EMBL/GenBank/DDBJ databases">
        <authorList>
            <consortium name="Gibbon Genome Sequencing Consortium"/>
        </authorList>
    </citation>
    <scope>NUCLEOTIDE SEQUENCE [LARGE SCALE GENOMIC DNA]</scope>
</reference>
<dbReference type="SUPFAM" id="SSF54695">
    <property type="entry name" value="POZ domain"/>
    <property type="match status" value="2"/>
</dbReference>
<accession>G1RIV1</accession>
<keyword evidence="2" id="KW-0677">Repeat</keyword>
<dbReference type="Gene3D" id="1.25.40.420">
    <property type="match status" value="1"/>
</dbReference>
<keyword evidence="1" id="KW-0880">Kelch repeat</keyword>
<dbReference type="GeneTree" id="ENSGT00940000156265"/>
<dbReference type="Pfam" id="PF00651">
    <property type="entry name" value="BTB"/>
    <property type="match status" value="1"/>
</dbReference>
<dbReference type="SMART" id="SM00875">
    <property type="entry name" value="BACK"/>
    <property type="match status" value="1"/>
</dbReference>
<dbReference type="eggNOG" id="KOG1072">
    <property type="taxonomic scope" value="Eukaryota"/>
</dbReference>
<dbReference type="InterPro" id="IPR030609">
    <property type="entry name" value="KLHL33_BACK"/>
</dbReference>
<evidence type="ECO:0000313" key="5">
    <source>
        <dbReference type="Ensembl" id="ENSNLEP00000013157.2"/>
    </source>
</evidence>
<dbReference type="HOGENOM" id="CLU_004253_14_2_1"/>
<dbReference type="Proteomes" id="UP000001073">
    <property type="component" value="Chromosome 22a"/>
</dbReference>
<name>G1RIV1_NOMLE</name>
<evidence type="ECO:0000256" key="2">
    <source>
        <dbReference type="ARBA" id="ARBA00022737"/>
    </source>
</evidence>
<dbReference type="Pfam" id="PF21536">
    <property type="entry name" value="BTB_KLHL33"/>
    <property type="match status" value="1"/>
</dbReference>
<dbReference type="Ensembl" id="ENSNLET00000013801.2">
    <property type="protein sequence ID" value="ENSNLEP00000013157.2"/>
    <property type="gene ID" value="ENSNLEG00000010821.2"/>
</dbReference>
<dbReference type="Pfam" id="PF01344">
    <property type="entry name" value="Kelch_1"/>
    <property type="match status" value="2"/>
</dbReference>
<dbReference type="CDD" id="cd18472">
    <property type="entry name" value="BACK_KLHL33"/>
    <property type="match status" value="1"/>
</dbReference>
<dbReference type="FunCoup" id="G1RIV1">
    <property type="interactions" value="12"/>
</dbReference>
<dbReference type="OMA" id="QDTHLIH"/>